<dbReference type="Proteomes" id="UP001500037">
    <property type="component" value="Unassembled WGS sequence"/>
</dbReference>
<organism evidence="2 3">
    <name type="scientific">Kitasatospora nipponensis</name>
    <dbReference type="NCBI Taxonomy" id="258049"/>
    <lineage>
        <taxon>Bacteria</taxon>
        <taxon>Bacillati</taxon>
        <taxon>Actinomycetota</taxon>
        <taxon>Actinomycetes</taxon>
        <taxon>Kitasatosporales</taxon>
        <taxon>Streptomycetaceae</taxon>
        <taxon>Kitasatospora</taxon>
    </lineage>
</organism>
<gene>
    <name evidence="2" type="ORF">GCM10009665_17220</name>
</gene>
<dbReference type="InterPro" id="IPR029058">
    <property type="entry name" value="AB_hydrolase_fold"/>
</dbReference>
<proteinExistence type="predicted"/>
<evidence type="ECO:0000259" key="1">
    <source>
        <dbReference type="Pfam" id="PF12697"/>
    </source>
</evidence>
<dbReference type="InterPro" id="IPR000073">
    <property type="entry name" value="AB_hydrolase_1"/>
</dbReference>
<keyword evidence="2" id="KW-0378">Hydrolase</keyword>
<dbReference type="PANTHER" id="PTHR37017">
    <property type="entry name" value="AB HYDROLASE-1 DOMAIN-CONTAINING PROTEIN-RELATED"/>
    <property type="match status" value="1"/>
</dbReference>
<dbReference type="GO" id="GO:0016787">
    <property type="term" value="F:hydrolase activity"/>
    <property type="evidence" value="ECO:0007669"/>
    <property type="project" value="UniProtKB-KW"/>
</dbReference>
<dbReference type="SUPFAM" id="SSF53474">
    <property type="entry name" value="alpha/beta-Hydrolases"/>
    <property type="match status" value="1"/>
</dbReference>
<protein>
    <submittedName>
        <fullName evidence="2">Alpha/beta fold hydrolase</fullName>
    </submittedName>
</protein>
<evidence type="ECO:0000313" key="3">
    <source>
        <dbReference type="Proteomes" id="UP001500037"/>
    </source>
</evidence>
<accession>A0ABN1VY43</accession>
<sequence length="240" mass="26196">MTTYVLVPGADGRAWFWHRLVPEVQARGHRAVAVELPQDDSAGLAEYADAVVRAVDEPRDGLVLVAQSLAGFTVPLVCERLAVDALVLVNAMVPVFGESAGQWWENTGQGAARSAKAVRDGRGPDPAFDVLVDFFHDVPPEVTERALAEEVGGPSPTLFAEPWPLRTWPEVPTRFLQGREDRFFPIEFQRRVVQERLGITVEETPGGHLSALSHPAELAELICRPPTAAADREDRGHPAS</sequence>
<dbReference type="EMBL" id="BAAALF010000019">
    <property type="protein sequence ID" value="GAA1227266.1"/>
    <property type="molecule type" value="Genomic_DNA"/>
</dbReference>
<comment type="caution">
    <text evidence="2">The sequence shown here is derived from an EMBL/GenBank/DDBJ whole genome shotgun (WGS) entry which is preliminary data.</text>
</comment>
<dbReference type="Pfam" id="PF12697">
    <property type="entry name" value="Abhydrolase_6"/>
    <property type="match status" value="1"/>
</dbReference>
<evidence type="ECO:0000313" key="2">
    <source>
        <dbReference type="EMBL" id="GAA1227266.1"/>
    </source>
</evidence>
<keyword evidence="3" id="KW-1185">Reference proteome</keyword>
<dbReference type="InterPro" id="IPR052897">
    <property type="entry name" value="Sec-Metab_Biosynth_Hydrolase"/>
</dbReference>
<name>A0ABN1VY43_9ACTN</name>
<reference evidence="2 3" key="1">
    <citation type="journal article" date="2019" name="Int. J. Syst. Evol. Microbiol.">
        <title>The Global Catalogue of Microorganisms (GCM) 10K type strain sequencing project: providing services to taxonomists for standard genome sequencing and annotation.</title>
        <authorList>
            <consortium name="The Broad Institute Genomics Platform"/>
            <consortium name="The Broad Institute Genome Sequencing Center for Infectious Disease"/>
            <person name="Wu L."/>
            <person name="Ma J."/>
        </authorList>
    </citation>
    <scope>NUCLEOTIDE SEQUENCE [LARGE SCALE GENOMIC DNA]</scope>
    <source>
        <strain evidence="2 3">JCM 13004</strain>
    </source>
</reference>
<dbReference type="Gene3D" id="3.40.50.1820">
    <property type="entry name" value="alpha/beta hydrolase"/>
    <property type="match status" value="1"/>
</dbReference>
<dbReference type="RefSeq" id="WP_344440653.1">
    <property type="nucleotide sequence ID" value="NZ_BAAALF010000019.1"/>
</dbReference>
<feature type="domain" description="AB hydrolase-1" evidence="1">
    <location>
        <begin position="5"/>
        <end position="220"/>
    </location>
</feature>
<dbReference type="PANTHER" id="PTHR37017:SF11">
    <property type="entry name" value="ESTERASE_LIPASE_THIOESTERASE DOMAIN-CONTAINING PROTEIN"/>
    <property type="match status" value="1"/>
</dbReference>